<organism evidence="4">
    <name type="scientific">Telmatobacter sp. DSM 110680</name>
    <dbReference type="NCBI Taxonomy" id="3036704"/>
    <lineage>
        <taxon>Bacteria</taxon>
        <taxon>Pseudomonadati</taxon>
        <taxon>Acidobacteriota</taxon>
        <taxon>Terriglobia</taxon>
        <taxon>Terriglobales</taxon>
        <taxon>Acidobacteriaceae</taxon>
        <taxon>Telmatobacter</taxon>
    </lineage>
</organism>
<sequence>MFCEVAPHLTIAIDTGGTFTDCVYRIGNRISVLKLPSTPDDPSRAILEAVRRIASQVPHATVEVRHGTTVATNALLERKGARVAFVTTAGFEDTLAIARQARPDLYDWNHHRPAPITDICFGIPERIGPNGEVLLAPSSFSLDHLWRDIRKSKAVSIAVSLLFSFVNPAHEQAVAKALESLHLPISLSHQVLPEFREYERGSTVALNAYLAPRLQKYIQALERGLARRNATLSIMQSSGGILSAASAAREPVRTILSGPAGGVIGALGVARSAGIDRILTFDMGGTSTDVALLDATREPPTSTEGQIAGLPVGVPMLDIHTAGAGGGSLAWMDTAGALQVGPQSAGAIPGPACYGRGDQATVTDANLVLGRLHPDYFLGGAMRLDEDRARRSLSAVPTKSFDSLEHLAEGILRVANARMESALRRVSVERGHDPRAFTLLAFGGAGPLHACALASALGIRRVLIPAAPGALSALGILDADLRREFSRTVMLAPGAPQIARIFSDLEADARAVFTAENAKPIFTRSADVRYQGQGFELRVDWSAKAVEKFHSLHARSYGYSDPTRTVEIVTLRVQAVARSRKPRLTRASLSKPGASQAQLSTHRIFEDGRWRNAALYDRALLHPGNRITGPAVISELSATTYLPANWTAAVDSLSNLVLTPTSGVRG</sequence>
<dbReference type="EMBL" id="CP121196">
    <property type="protein sequence ID" value="XBH20173.1"/>
    <property type="molecule type" value="Genomic_DNA"/>
</dbReference>
<evidence type="ECO:0000313" key="4">
    <source>
        <dbReference type="EMBL" id="XBH20173.1"/>
    </source>
</evidence>
<dbReference type="Pfam" id="PF01968">
    <property type="entry name" value="Hydantoinase_A"/>
    <property type="match status" value="1"/>
</dbReference>
<dbReference type="InterPro" id="IPR045079">
    <property type="entry name" value="Oxoprolinase-like"/>
</dbReference>
<dbReference type="GO" id="GO:0017168">
    <property type="term" value="F:5-oxoprolinase (ATP-hydrolyzing) activity"/>
    <property type="evidence" value="ECO:0007669"/>
    <property type="project" value="TreeGrafter"/>
</dbReference>
<dbReference type="GO" id="GO:0005829">
    <property type="term" value="C:cytosol"/>
    <property type="evidence" value="ECO:0007669"/>
    <property type="project" value="TreeGrafter"/>
</dbReference>
<evidence type="ECO:0000259" key="1">
    <source>
        <dbReference type="Pfam" id="PF01968"/>
    </source>
</evidence>
<dbReference type="AlphaFoldDB" id="A0AAU7DT55"/>
<dbReference type="RefSeq" id="WP_348265377.1">
    <property type="nucleotide sequence ID" value="NZ_CP121196.1"/>
</dbReference>
<dbReference type="GO" id="GO:0006749">
    <property type="term" value="P:glutathione metabolic process"/>
    <property type="evidence" value="ECO:0007669"/>
    <property type="project" value="TreeGrafter"/>
</dbReference>
<dbReference type="InterPro" id="IPR002821">
    <property type="entry name" value="Hydantoinase_A"/>
</dbReference>
<reference evidence="4" key="1">
    <citation type="submission" date="2023-03" db="EMBL/GenBank/DDBJ databases">
        <title>Edaphobacter sp.</title>
        <authorList>
            <person name="Huber K.J."/>
            <person name="Papendorf J."/>
            <person name="Pilke C."/>
            <person name="Bunk B."/>
            <person name="Sproeer C."/>
            <person name="Pester M."/>
        </authorList>
    </citation>
    <scope>NUCLEOTIDE SEQUENCE</scope>
    <source>
        <strain evidence="4">DSM 110680</strain>
    </source>
</reference>
<protein>
    <submittedName>
        <fullName evidence="4">Hydantoinase/oxoprolinase family protein</fullName>
    </submittedName>
</protein>
<feature type="domain" description="Hydantoinase A/oxoprolinase" evidence="1">
    <location>
        <begin position="200"/>
        <end position="484"/>
    </location>
</feature>
<evidence type="ECO:0000259" key="2">
    <source>
        <dbReference type="Pfam" id="PF05378"/>
    </source>
</evidence>
<feature type="domain" description="Acetophenone carboxylase-like C-terminal" evidence="3">
    <location>
        <begin position="540"/>
        <end position="652"/>
    </location>
</feature>
<dbReference type="InterPro" id="IPR008040">
    <property type="entry name" value="Hydant_A_N"/>
</dbReference>
<accession>A0AAU7DT55</accession>
<feature type="domain" description="Hydantoinase/oxoprolinase N-terminal" evidence="2">
    <location>
        <begin position="11"/>
        <end position="180"/>
    </location>
</feature>
<name>A0AAU7DT55_9BACT</name>
<dbReference type="PANTHER" id="PTHR11365:SF23">
    <property type="entry name" value="HYPOTHETICAL 5-OXOPROLINASE (EUROFUNG)-RELATED"/>
    <property type="match status" value="1"/>
</dbReference>
<proteinExistence type="predicted"/>
<dbReference type="InterPro" id="IPR049517">
    <property type="entry name" value="ACX-like_C"/>
</dbReference>
<dbReference type="Pfam" id="PF19278">
    <property type="entry name" value="Hydant_A_C"/>
    <property type="match status" value="1"/>
</dbReference>
<evidence type="ECO:0000259" key="3">
    <source>
        <dbReference type="Pfam" id="PF19278"/>
    </source>
</evidence>
<dbReference type="Pfam" id="PF05378">
    <property type="entry name" value="Hydant_A_N"/>
    <property type="match status" value="1"/>
</dbReference>
<dbReference type="PANTHER" id="PTHR11365">
    <property type="entry name" value="5-OXOPROLINASE RELATED"/>
    <property type="match status" value="1"/>
</dbReference>
<gene>
    <name evidence="4" type="ORF">P8935_00320</name>
</gene>